<keyword evidence="1" id="KW-0479">Metal-binding</keyword>
<evidence type="ECO:0000313" key="2">
    <source>
        <dbReference type="EMBL" id="GAI40567.1"/>
    </source>
</evidence>
<dbReference type="EMBL" id="BARV01030371">
    <property type="protein sequence ID" value="GAI40567.1"/>
    <property type="molecule type" value="Genomic_DNA"/>
</dbReference>
<dbReference type="GO" id="GO:0046872">
    <property type="term" value="F:metal ion binding"/>
    <property type="evidence" value="ECO:0007669"/>
    <property type="project" value="UniProtKB-KW"/>
</dbReference>
<evidence type="ECO:0008006" key="3">
    <source>
        <dbReference type="Google" id="ProtNLM"/>
    </source>
</evidence>
<sequence length="74" mass="8006">GIGCNPVITKAIGYILTDEKINGSVHVAFGFNKSFGGTSTSQMHWDFVTAPNANITVEYKDGTKRTIMENGKLI</sequence>
<evidence type="ECO:0000256" key="1">
    <source>
        <dbReference type="ARBA" id="ARBA00022723"/>
    </source>
</evidence>
<feature type="non-terminal residue" evidence="2">
    <location>
        <position position="1"/>
    </location>
</feature>
<dbReference type="PANTHER" id="PTHR34448:SF1">
    <property type="entry name" value="BLL6088 PROTEIN"/>
    <property type="match status" value="1"/>
</dbReference>
<dbReference type="PANTHER" id="PTHR34448">
    <property type="entry name" value="AMINOPEPTIDASE"/>
    <property type="match status" value="1"/>
</dbReference>
<gene>
    <name evidence="2" type="ORF">S06H3_48248</name>
</gene>
<dbReference type="InterPro" id="IPR052170">
    <property type="entry name" value="M29_Exopeptidase"/>
</dbReference>
<protein>
    <recommendedName>
        <fullName evidence="3">Aminopeptidase</fullName>
    </recommendedName>
</protein>
<comment type="caution">
    <text evidence="2">The sequence shown here is derived from an EMBL/GenBank/DDBJ whole genome shotgun (WGS) entry which is preliminary data.</text>
</comment>
<accession>X1N987</accession>
<proteinExistence type="predicted"/>
<name>X1N987_9ZZZZ</name>
<dbReference type="SUPFAM" id="SSF144052">
    <property type="entry name" value="Thermophilic metalloprotease-like"/>
    <property type="match status" value="1"/>
</dbReference>
<organism evidence="2">
    <name type="scientific">marine sediment metagenome</name>
    <dbReference type="NCBI Taxonomy" id="412755"/>
    <lineage>
        <taxon>unclassified sequences</taxon>
        <taxon>metagenomes</taxon>
        <taxon>ecological metagenomes</taxon>
    </lineage>
</organism>
<reference evidence="2" key="1">
    <citation type="journal article" date="2014" name="Front. Microbiol.">
        <title>High frequency of phylogenetically diverse reductive dehalogenase-homologous genes in deep subseafloor sedimentary metagenomes.</title>
        <authorList>
            <person name="Kawai M."/>
            <person name="Futagami T."/>
            <person name="Toyoda A."/>
            <person name="Takaki Y."/>
            <person name="Nishi S."/>
            <person name="Hori S."/>
            <person name="Arai W."/>
            <person name="Tsubouchi T."/>
            <person name="Morono Y."/>
            <person name="Uchiyama I."/>
            <person name="Ito T."/>
            <person name="Fujiyama A."/>
            <person name="Inagaki F."/>
            <person name="Takami H."/>
        </authorList>
    </citation>
    <scope>NUCLEOTIDE SEQUENCE</scope>
    <source>
        <strain evidence="2">Expedition CK06-06</strain>
    </source>
</reference>
<dbReference type="AlphaFoldDB" id="X1N987"/>